<dbReference type="Pfam" id="PF00440">
    <property type="entry name" value="TetR_N"/>
    <property type="match status" value="1"/>
</dbReference>
<organism evidence="8 9">
    <name type="scientific">Novosphingobium bradum</name>
    <dbReference type="NCBI Taxonomy" id="1737444"/>
    <lineage>
        <taxon>Bacteria</taxon>
        <taxon>Pseudomonadati</taxon>
        <taxon>Pseudomonadota</taxon>
        <taxon>Alphaproteobacteria</taxon>
        <taxon>Sphingomonadales</taxon>
        <taxon>Sphingomonadaceae</taxon>
        <taxon>Novosphingobium</taxon>
    </lineage>
</organism>
<dbReference type="InterPro" id="IPR050109">
    <property type="entry name" value="HTH-type_TetR-like_transc_reg"/>
</dbReference>
<dbReference type="Pfam" id="PF02909">
    <property type="entry name" value="TetR_C_1"/>
    <property type="match status" value="1"/>
</dbReference>
<proteinExistence type="predicted"/>
<dbReference type="InterPro" id="IPR009057">
    <property type="entry name" value="Homeodomain-like_sf"/>
</dbReference>
<accession>A0ABV7ILL4</accession>
<evidence type="ECO:0000256" key="5">
    <source>
        <dbReference type="ARBA" id="ARBA00023163"/>
    </source>
</evidence>
<keyword evidence="2" id="KW-0678">Repressor</keyword>
<keyword evidence="5" id="KW-0804">Transcription</keyword>
<dbReference type="InterPro" id="IPR004111">
    <property type="entry name" value="Repressor_TetR_C"/>
</dbReference>
<dbReference type="InterPro" id="IPR003012">
    <property type="entry name" value="Tet_transcr_reg_TetR"/>
</dbReference>
<keyword evidence="4 6" id="KW-0238">DNA-binding</keyword>
<dbReference type="SUPFAM" id="SSF46689">
    <property type="entry name" value="Homeodomain-like"/>
    <property type="match status" value="1"/>
</dbReference>
<dbReference type="RefSeq" id="WP_379508242.1">
    <property type="nucleotide sequence ID" value="NZ_JBHRTQ010000001.1"/>
</dbReference>
<evidence type="ECO:0000313" key="9">
    <source>
        <dbReference type="Proteomes" id="UP001595604"/>
    </source>
</evidence>
<keyword evidence="9" id="KW-1185">Reference proteome</keyword>
<dbReference type="InterPro" id="IPR001647">
    <property type="entry name" value="HTH_TetR"/>
</dbReference>
<gene>
    <name evidence="8" type="ORF">ACFOD9_01135</name>
</gene>
<dbReference type="PROSITE" id="PS01081">
    <property type="entry name" value="HTH_TETR_1"/>
    <property type="match status" value="1"/>
</dbReference>
<evidence type="ECO:0000256" key="4">
    <source>
        <dbReference type="ARBA" id="ARBA00023125"/>
    </source>
</evidence>
<dbReference type="Proteomes" id="UP001595604">
    <property type="component" value="Unassembled WGS sequence"/>
</dbReference>
<dbReference type="SUPFAM" id="SSF48498">
    <property type="entry name" value="Tetracyclin repressor-like, C-terminal domain"/>
    <property type="match status" value="1"/>
</dbReference>
<dbReference type="PRINTS" id="PR00400">
    <property type="entry name" value="TETREPRESSOR"/>
</dbReference>
<reference evidence="9" key="1">
    <citation type="journal article" date="2019" name="Int. J. Syst. Evol. Microbiol.">
        <title>The Global Catalogue of Microorganisms (GCM) 10K type strain sequencing project: providing services to taxonomists for standard genome sequencing and annotation.</title>
        <authorList>
            <consortium name="The Broad Institute Genomics Platform"/>
            <consortium name="The Broad Institute Genome Sequencing Center for Infectious Disease"/>
            <person name="Wu L."/>
            <person name="Ma J."/>
        </authorList>
    </citation>
    <scope>NUCLEOTIDE SEQUENCE [LARGE SCALE GENOMIC DNA]</scope>
    <source>
        <strain evidence="9">KCTC 42984</strain>
    </source>
</reference>
<evidence type="ECO:0000256" key="1">
    <source>
        <dbReference type="ARBA" id="ARBA00002856"/>
    </source>
</evidence>
<dbReference type="Gene3D" id="1.10.10.60">
    <property type="entry name" value="Homeodomain-like"/>
    <property type="match status" value="1"/>
</dbReference>
<dbReference type="PANTHER" id="PTHR30055:SF207">
    <property type="entry name" value="HTH-TYPE TRANSCRIPTIONAL REPRESSOR FATR"/>
    <property type="match status" value="1"/>
</dbReference>
<evidence type="ECO:0000256" key="2">
    <source>
        <dbReference type="ARBA" id="ARBA00022491"/>
    </source>
</evidence>
<name>A0ABV7ILL4_9SPHN</name>
<dbReference type="InterPro" id="IPR023772">
    <property type="entry name" value="DNA-bd_HTH_TetR-type_CS"/>
</dbReference>
<dbReference type="PRINTS" id="PR00455">
    <property type="entry name" value="HTHTETR"/>
</dbReference>
<comment type="function">
    <text evidence="1">TetR is the repressor of the tetracycline resistance element; its N-terminal region forms a helix-turn-helix structure and binds DNA. Binding of tetracycline to TetR reduces the repressor affinity for the tetracycline resistance gene (tetA) promoter operator sites.</text>
</comment>
<dbReference type="EMBL" id="JBHRTQ010000001">
    <property type="protein sequence ID" value="MFC3172847.1"/>
    <property type="molecule type" value="Genomic_DNA"/>
</dbReference>
<evidence type="ECO:0000259" key="7">
    <source>
        <dbReference type="PROSITE" id="PS50977"/>
    </source>
</evidence>
<feature type="DNA-binding region" description="H-T-H motif" evidence="6">
    <location>
        <begin position="43"/>
        <end position="62"/>
    </location>
</feature>
<comment type="caution">
    <text evidence="8">The sequence shown here is derived from an EMBL/GenBank/DDBJ whole genome shotgun (WGS) entry which is preliminary data.</text>
</comment>
<evidence type="ECO:0000256" key="3">
    <source>
        <dbReference type="ARBA" id="ARBA00023015"/>
    </source>
</evidence>
<evidence type="ECO:0000313" key="8">
    <source>
        <dbReference type="EMBL" id="MFC3172847.1"/>
    </source>
</evidence>
<protein>
    <submittedName>
        <fullName evidence="8">TetR family transcriptional regulator</fullName>
    </submittedName>
</protein>
<dbReference type="PROSITE" id="PS50977">
    <property type="entry name" value="HTH_TETR_2"/>
    <property type="match status" value="1"/>
</dbReference>
<dbReference type="InterPro" id="IPR036271">
    <property type="entry name" value="Tet_transcr_reg_TetR-rel_C_sf"/>
</dbReference>
<sequence>MVTRQQLAQRPGRTRAERGSISAEQILAGAKALAQEIGLDALSMPRLAAHLGIGVTSIYWYFRNKDALIAALTVDAARSFHPLIVPAAEGTWQDSLFETFTRLREAMRADDLACDLLFMRGARAGEDALAYFWPGAEAGLARMVAAGFTPAEALQNITILSLYNRGCVVLERQMRRAGVAPDVPTPVPADYPLLSAALEHQNTRGVSDEAHAAQLRAIIEGMALRLDARKAAHP</sequence>
<evidence type="ECO:0000256" key="6">
    <source>
        <dbReference type="PROSITE-ProRule" id="PRU00335"/>
    </source>
</evidence>
<feature type="domain" description="HTH tetR-type" evidence="7">
    <location>
        <begin position="20"/>
        <end position="80"/>
    </location>
</feature>
<dbReference type="Gene3D" id="1.10.357.10">
    <property type="entry name" value="Tetracycline Repressor, domain 2"/>
    <property type="match status" value="1"/>
</dbReference>
<dbReference type="PANTHER" id="PTHR30055">
    <property type="entry name" value="HTH-TYPE TRANSCRIPTIONAL REGULATOR RUTR"/>
    <property type="match status" value="1"/>
</dbReference>
<keyword evidence="3" id="KW-0805">Transcription regulation</keyword>